<evidence type="ECO:0000313" key="4">
    <source>
        <dbReference type="Proteomes" id="UP000058012"/>
    </source>
</evidence>
<sequence>MTTDSPHVRPPAPAEGSPGAGDARAHAGPCVSVIVPAYGVAHLLAEALTSLQHQTLAAWECIVIDDGAPDDVAGAVAPFLADPRIRFLATANHGVSTARNTAIAAATAPLVALLDGDDLFRPDYLATVVPILEADPDVRLVTCNALIFGAVARLRTCVERTQAEIGTLADVLDRSFNVYIGTTFRRADFAAIGGFDTRMAQSEDFDLWVRLMMLGGKARYVDAVLGEYRVRPGSASANAGRMLLGNIRTYEKARAALPADAPEVPLLDRLLVESRDALAFEHAIDCIVDGDTRRGLAELRRARGQVAGLTWRLSFTLWQLFPALARPMLRWRRRAHSRGAAGSALYPSFLETEG</sequence>
<dbReference type="GO" id="GO:0044010">
    <property type="term" value="P:single-species biofilm formation"/>
    <property type="evidence" value="ECO:0007669"/>
    <property type="project" value="TreeGrafter"/>
</dbReference>
<feature type="region of interest" description="Disordered" evidence="1">
    <location>
        <begin position="1"/>
        <end position="23"/>
    </location>
</feature>
<accession>A0A117UYB7</accession>
<reference evidence="3 4" key="1">
    <citation type="submission" date="2015-10" db="EMBL/GenBank/DDBJ databases">
        <title>Draft genome sequence of Novosphingobium fuchskuhlense DSM 25065 isolated from a surface water sample of the southwest basin of Lake Grosse Fuchskuhle.</title>
        <authorList>
            <person name="Ruckert C."/>
            <person name="Winkler A."/>
            <person name="Glaeser J."/>
            <person name="Grossart H.-P."/>
            <person name="Kalinowski J."/>
            <person name="Glaeser S."/>
        </authorList>
    </citation>
    <scope>NUCLEOTIDE SEQUENCE [LARGE SCALE GENOMIC DNA]</scope>
    <source>
        <strain evidence="3 4">FNE08-7</strain>
    </source>
</reference>
<dbReference type="CDD" id="cd00761">
    <property type="entry name" value="Glyco_tranf_GTA_type"/>
    <property type="match status" value="1"/>
</dbReference>
<evidence type="ECO:0000256" key="1">
    <source>
        <dbReference type="SAM" id="MobiDB-lite"/>
    </source>
</evidence>
<name>A0A117UYB7_9SPHN</name>
<dbReference type="OrthoDB" id="9813349at2"/>
<evidence type="ECO:0000259" key="2">
    <source>
        <dbReference type="Pfam" id="PF00535"/>
    </source>
</evidence>
<evidence type="ECO:0000313" key="3">
    <source>
        <dbReference type="EMBL" id="KUR73086.1"/>
    </source>
</evidence>
<dbReference type="EMBL" id="LLZS01000003">
    <property type="protein sequence ID" value="KUR73086.1"/>
    <property type="molecule type" value="Genomic_DNA"/>
</dbReference>
<dbReference type="SUPFAM" id="SSF53448">
    <property type="entry name" value="Nucleotide-diphospho-sugar transferases"/>
    <property type="match status" value="1"/>
</dbReference>
<dbReference type="InterPro" id="IPR050834">
    <property type="entry name" value="Glycosyltransf_2"/>
</dbReference>
<dbReference type="AlphaFoldDB" id="A0A117UYB7"/>
<dbReference type="Proteomes" id="UP000058012">
    <property type="component" value="Unassembled WGS sequence"/>
</dbReference>
<organism evidence="3 4">
    <name type="scientific">Novosphingobium fuchskuhlense</name>
    <dbReference type="NCBI Taxonomy" id="1117702"/>
    <lineage>
        <taxon>Bacteria</taxon>
        <taxon>Pseudomonadati</taxon>
        <taxon>Pseudomonadota</taxon>
        <taxon>Alphaproteobacteria</taxon>
        <taxon>Sphingomonadales</taxon>
        <taxon>Sphingomonadaceae</taxon>
        <taxon>Novosphingobium</taxon>
    </lineage>
</organism>
<dbReference type="InterPro" id="IPR029044">
    <property type="entry name" value="Nucleotide-diphossugar_trans"/>
</dbReference>
<dbReference type="RefSeq" id="WP_067908157.1">
    <property type="nucleotide sequence ID" value="NZ_KQ954244.1"/>
</dbReference>
<proteinExistence type="predicted"/>
<dbReference type="Pfam" id="PF00535">
    <property type="entry name" value="Glycos_transf_2"/>
    <property type="match status" value="1"/>
</dbReference>
<comment type="caution">
    <text evidence="3">The sequence shown here is derived from an EMBL/GenBank/DDBJ whole genome shotgun (WGS) entry which is preliminary data.</text>
</comment>
<protein>
    <recommendedName>
        <fullName evidence="2">Glycosyltransferase 2-like domain-containing protein</fullName>
    </recommendedName>
</protein>
<dbReference type="STRING" id="1117702.AQZ52_07850"/>
<dbReference type="InterPro" id="IPR001173">
    <property type="entry name" value="Glyco_trans_2-like"/>
</dbReference>
<gene>
    <name evidence="3" type="ORF">AQZ52_07850</name>
</gene>
<dbReference type="PANTHER" id="PTHR43685:SF2">
    <property type="entry name" value="GLYCOSYLTRANSFERASE 2-LIKE DOMAIN-CONTAINING PROTEIN"/>
    <property type="match status" value="1"/>
</dbReference>
<feature type="domain" description="Glycosyltransferase 2-like" evidence="2">
    <location>
        <begin position="32"/>
        <end position="141"/>
    </location>
</feature>
<dbReference type="Gene3D" id="3.90.550.10">
    <property type="entry name" value="Spore Coat Polysaccharide Biosynthesis Protein SpsA, Chain A"/>
    <property type="match status" value="1"/>
</dbReference>
<keyword evidence="4" id="KW-1185">Reference proteome</keyword>
<dbReference type="PANTHER" id="PTHR43685">
    <property type="entry name" value="GLYCOSYLTRANSFERASE"/>
    <property type="match status" value="1"/>
</dbReference>